<keyword evidence="3" id="KW-0012">Acyltransferase</keyword>
<feature type="chain" id="PRO_5017346650" evidence="2">
    <location>
        <begin position="25"/>
        <end position="189"/>
    </location>
</feature>
<comment type="caution">
    <text evidence="3">The sequence shown here is derived from an EMBL/GenBank/DDBJ whole genome shotgun (WGS) entry which is preliminary data.</text>
</comment>
<dbReference type="InterPro" id="IPR029058">
    <property type="entry name" value="AB_hydrolase_fold"/>
</dbReference>
<evidence type="ECO:0000256" key="1">
    <source>
        <dbReference type="ARBA" id="ARBA00009431"/>
    </source>
</evidence>
<protein>
    <submittedName>
        <fullName evidence="3">Putative sinapoylglucose--sinapoylglucose O-sinapoyltransferase</fullName>
        <ecNumber evidence="3">2.3.1.103</ecNumber>
    </submittedName>
</protein>
<gene>
    <name evidence="3" type="ORF">MtrunA17_Chr2g0279371</name>
</gene>
<reference evidence="3" key="1">
    <citation type="journal article" date="2018" name="Nat. Plants">
        <title>Whole-genome landscape of Medicago truncatula symbiotic genes.</title>
        <authorList>
            <person name="Pecrix Y."/>
            <person name="Gamas P."/>
            <person name="Carrere S."/>
        </authorList>
    </citation>
    <scope>NUCLEOTIDE SEQUENCE</scope>
    <source>
        <tissue evidence="3">Leaves</tissue>
    </source>
</reference>
<dbReference type="GO" id="GO:0006508">
    <property type="term" value="P:proteolysis"/>
    <property type="evidence" value="ECO:0007669"/>
    <property type="project" value="InterPro"/>
</dbReference>
<name>A0A396J2S1_MEDTR</name>
<dbReference type="PRINTS" id="PR00724">
    <property type="entry name" value="CRBOXYPTASEC"/>
</dbReference>
<dbReference type="AlphaFoldDB" id="A0A396J2S1"/>
<dbReference type="EMBL" id="PSQE01000002">
    <property type="protein sequence ID" value="RHN71672.1"/>
    <property type="molecule type" value="Genomic_DNA"/>
</dbReference>
<keyword evidence="2" id="KW-0732">Signal</keyword>
<keyword evidence="3" id="KW-0808">Transferase</keyword>
<dbReference type="GO" id="GO:0047158">
    <property type="term" value="F:sinapoylglucose-sinapoylglucose O-sinapoyltransferase activity"/>
    <property type="evidence" value="ECO:0007669"/>
    <property type="project" value="UniProtKB-EC"/>
</dbReference>
<dbReference type="Proteomes" id="UP000265566">
    <property type="component" value="Chromosome 2"/>
</dbReference>
<organism evidence="3">
    <name type="scientific">Medicago truncatula</name>
    <name type="common">Barrel medic</name>
    <name type="synonym">Medicago tribuloides</name>
    <dbReference type="NCBI Taxonomy" id="3880"/>
    <lineage>
        <taxon>Eukaryota</taxon>
        <taxon>Viridiplantae</taxon>
        <taxon>Streptophyta</taxon>
        <taxon>Embryophyta</taxon>
        <taxon>Tracheophyta</taxon>
        <taxon>Spermatophyta</taxon>
        <taxon>Magnoliopsida</taxon>
        <taxon>eudicotyledons</taxon>
        <taxon>Gunneridae</taxon>
        <taxon>Pentapetalae</taxon>
        <taxon>rosids</taxon>
        <taxon>fabids</taxon>
        <taxon>Fabales</taxon>
        <taxon>Fabaceae</taxon>
        <taxon>Papilionoideae</taxon>
        <taxon>50 kb inversion clade</taxon>
        <taxon>NPAAA clade</taxon>
        <taxon>Hologalegina</taxon>
        <taxon>IRL clade</taxon>
        <taxon>Trifolieae</taxon>
        <taxon>Medicago</taxon>
    </lineage>
</organism>
<dbReference type="Gene3D" id="3.40.50.1820">
    <property type="entry name" value="alpha/beta hydrolase"/>
    <property type="match status" value="1"/>
</dbReference>
<dbReference type="GO" id="GO:0004185">
    <property type="term" value="F:serine-type carboxypeptidase activity"/>
    <property type="evidence" value="ECO:0007669"/>
    <property type="project" value="InterPro"/>
</dbReference>
<sequence>MAVYLIRSCSWLLIVLTLFIHADCGDIVKTLPGFPGVEHSELFYLFVESTGNPKTDPLLLYLIGGPGCSALNAFFFQVGPLAFNEADYTGGLPQLILRSYPWTKSASIIFLDAPVGTGYSYSTSPESLVPSDSMSARQTYKFLRQWLMEHPQYLLNPVLIVGDSYSGMLAPIISKHILDGNHQIFYFSL</sequence>
<accession>A0A396J2S1</accession>
<dbReference type="EC" id="2.3.1.103" evidence="3"/>
<proteinExistence type="inferred from homology"/>
<dbReference type="Gramene" id="rna7296">
    <property type="protein sequence ID" value="RHN71672.1"/>
    <property type="gene ID" value="gene7296"/>
</dbReference>
<dbReference type="InterPro" id="IPR001563">
    <property type="entry name" value="Peptidase_S10"/>
</dbReference>
<dbReference type="PANTHER" id="PTHR11802">
    <property type="entry name" value="SERINE PROTEASE FAMILY S10 SERINE CARBOXYPEPTIDASE"/>
    <property type="match status" value="1"/>
</dbReference>
<evidence type="ECO:0000256" key="2">
    <source>
        <dbReference type="SAM" id="SignalP"/>
    </source>
</evidence>
<evidence type="ECO:0000313" key="3">
    <source>
        <dbReference type="EMBL" id="RHN71672.1"/>
    </source>
</evidence>
<comment type="similarity">
    <text evidence="1">Belongs to the peptidase S10 family.</text>
</comment>
<feature type="signal peptide" evidence="2">
    <location>
        <begin position="1"/>
        <end position="24"/>
    </location>
</feature>
<dbReference type="SUPFAM" id="SSF53474">
    <property type="entry name" value="alpha/beta-Hydrolases"/>
    <property type="match status" value="1"/>
</dbReference>
<dbReference type="Pfam" id="PF00450">
    <property type="entry name" value="Peptidase_S10"/>
    <property type="match status" value="1"/>
</dbReference>
<dbReference type="PANTHER" id="PTHR11802:SF400">
    <property type="entry name" value="SERINE CARBOXYPEPTIDASE-LIKE PROTEIN"/>
    <property type="match status" value="1"/>
</dbReference>